<dbReference type="RefSeq" id="WP_226753227.1">
    <property type="nucleotide sequence ID" value="NZ_JAJATW010000002.1"/>
</dbReference>
<dbReference type="AlphaFoldDB" id="A0A9X1IMM7"/>
<evidence type="ECO:0000313" key="2">
    <source>
        <dbReference type="EMBL" id="MCB5160846.1"/>
    </source>
</evidence>
<feature type="compositionally biased region" description="Polar residues" evidence="1">
    <location>
        <begin position="1"/>
        <end position="51"/>
    </location>
</feature>
<feature type="region of interest" description="Disordered" evidence="1">
    <location>
        <begin position="1"/>
        <end position="55"/>
    </location>
</feature>
<protein>
    <recommendedName>
        <fullName evidence="4">Flagellar basal body rod FlgEFG protein C-terminal</fullName>
    </recommendedName>
</protein>
<dbReference type="Proteomes" id="UP001139095">
    <property type="component" value="Unassembled WGS sequence"/>
</dbReference>
<evidence type="ECO:0000256" key="1">
    <source>
        <dbReference type="SAM" id="MobiDB-lite"/>
    </source>
</evidence>
<name>A0A9X1IMM7_9GAMM</name>
<proteinExistence type="predicted"/>
<accession>A0A9X1IMM7</accession>
<reference evidence="2" key="1">
    <citation type="submission" date="2021-10" db="EMBL/GenBank/DDBJ databases">
        <title>Marinomonas pontica sp. nov., isolated from the Black Sea.</title>
        <authorList>
            <person name="Zhao L.-H."/>
            <person name="Xue J.-H."/>
        </authorList>
    </citation>
    <scope>NUCLEOTIDE SEQUENCE</scope>
    <source>
        <strain evidence="2">E8</strain>
    </source>
</reference>
<keyword evidence="3" id="KW-1185">Reference proteome</keyword>
<sequence length="89" mass="9539">MQINSSSFHYGQQGLQNSQQKLEQASQEVASASLPRSAQNTTDNTQQTSESAIRDGLVDANNSMLNAQANAKVLATSDQTIGRLIDIMA</sequence>
<gene>
    <name evidence="2" type="ORF">LG368_02905</name>
</gene>
<evidence type="ECO:0008006" key="4">
    <source>
        <dbReference type="Google" id="ProtNLM"/>
    </source>
</evidence>
<organism evidence="2 3">
    <name type="scientific">Marinomonas algarum</name>
    <dbReference type="NCBI Taxonomy" id="2883105"/>
    <lineage>
        <taxon>Bacteria</taxon>
        <taxon>Pseudomonadati</taxon>
        <taxon>Pseudomonadota</taxon>
        <taxon>Gammaproteobacteria</taxon>
        <taxon>Oceanospirillales</taxon>
        <taxon>Oceanospirillaceae</taxon>
        <taxon>Marinomonas</taxon>
    </lineage>
</organism>
<comment type="caution">
    <text evidence="2">The sequence shown here is derived from an EMBL/GenBank/DDBJ whole genome shotgun (WGS) entry which is preliminary data.</text>
</comment>
<evidence type="ECO:0000313" key="3">
    <source>
        <dbReference type="Proteomes" id="UP001139095"/>
    </source>
</evidence>
<dbReference type="EMBL" id="JAJATW010000002">
    <property type="protein sequence ID" value="MCB5160846.1"/>
    <property type="molecule type" value="Genomic_DNA"/>
</dbReference>